<dbReference type="Pfam" id="PF17667">
    <property type="entry name" value="Pkinase_fungal"/>
    <property type="match status" value="2"/>
</dbReference>
<dbReference type="PANTHER" id="PTHR38248:SF2">
    <property type="entry name" value="FUNK1 11"/>
    <property type="match status" value="1"/>
</dbReference>
<dbReference type="Proteomes" id="UP000242474">
    <property type="component" value="Unassembled WGS sequence"/>
</dbReference>
<organism evidence="2 3">
    <name type="scientific">Coemansia reversa (strain ATCC 12441 / NRRL 1564)</name>
    <dbReference type="NCBI Taxonomy" id="763665"/>
    <lineage>
        <taxon>Eukaryota</taxon>
        <taxon>Fungi</taxon>
        <taxon>Fungi incertae sedis</taxon>
        <taxon>Zoopagomycota</taxon>
        <taxon>Kickxellomycotina</taxon>
        <taxon>Kickxellomycetes</taxon>
        <taxon>Kickxellales</taxon>
        <taxon>Kickxellaceae</taxon>
        <taxon>Coemansia</taxon>
    </lineage>
</organism>
<reference evidence="2 3" key="1">
    <citation type="journal article" date="2015" name="Genome Biol. Evol.">
        <title>Phylogenomic analyses indicate that early fungi evolved digesting cell walls of algal ancestors of land plants.</title>
        <authorList>
            <person name="Chang Y."/>
            <person name="Wang S."/>
            <person name="Sekimoto S."/>
            <person name="Aerts A.L."/>
            <person name="Choi C."/>
            <person name="Clum A."/>
            <person name="LaButti K.M."/>
            <person name="Lindquist E.A."/>
            <person name="Yee Ngan C."/>
            <person name="Ohm R.A."/>
            <person name="Salamov A.A."/>
            <person name="Grigoriev I.V."/>
            <person name="Spatafora J.W."/>
            <person name="Berbee M.L."/>
        </authorList>
    </citation>
    <scope>NUCLEOTIDE SEQUENCE [LARGE SCALE GENOMIC DNA]</scope>
    <source>
        <strain evidence="2 3">NRRL 1564</strain>
    </source>
</reference>
<dbReference type="EMBL" id="KZ303492">
    <property type="protein sequence ID" value="PIA17997.1"/>
    <property type="molecule type" value="Genomic_DNA"/>
</dbReference>
<dbReference type="GO" id="GO:0004672">
    <property type="term" value="F:protein kinase activity"/>
    <property type="evidence" value="ECO:0007669"/>
    <property type="project" value="InterPro"/>
</dbReference>
<keyword evidence="3" id="KW-1185">Reference proteome</keyword>
<gene>
    <name evidence="2" type="ORF">COEREDRAFT_80285</name>
</gene>
<dbReference type="Gene3D" id="1.10.510.10">
    <property type="entry name" value="Transferase(Phosphotransferase) domain 1"/>
    <property type="match status" value="1"/>
</dbReference>
<dbReference type="SMART" id="SM00220">
    <property type="entry name" value="S_TKc"/>
    <property type="match status" value="1"/>
</dbReference>
<evidence type="ECO:0000259" key="1">
    <source>
        <dbReference type="PROSITE" id="PS50011"/>
    </source>
</evidence>
<accession>A0A2G5BH00</accession>
<protein>
    <recommendedName>
        <fullName evidence="1">Protein kinase domain-containing protein</fullName>
    </recommendedName>
</protein>
<dbReference type="InterPro" id="IPR040976">
    <property type="entry name" value="Pkinase_fungal"/>
</dbReference>
<evidence type="ECO:0000313" key="2">
    <source>
        <dbReference type="EMBL" id="PIA17997.1"/>
    </source>
</evidence>
<dbReference type="OrthoDB" id="5592585at2759"/>
<dbReference type="PROSITE" id="PS50011">
    <property type="entry name" value="PROTEIN_KINASE_DOM"/>
    <property type="match status" value="1"/>
</dbReference>
<proteinExistence type="predicted"/>
<dbReference type="InterPro" id="IPR000719">
    <property type="entry name" value="Prot_kinase_dom"/>
</dbReference>
<dbReference type="GO" id="GO:0005524">
    <property type="term" value="F:ATP binding"/>
    <property type="evidence" value="ECO:0007669"/>
    <property type="project" value="InterPro"/>
</dbReference>
<evidence type="ECO:0000313" key="3">
    <source>
        <dbReference type="Proteomes" id="UP000242474"/>
    </source>
</evidence>
<feature type="domain" description="Protein kinase" evidence="1">
    <location>
        <begin position="134"/>
        <end position="505"/>
    </location>
</feature>
<sequence>MDTQSAMVPKCSYKLTNHQNTPMSQDNYKANGVFLYPRSKYNMSAVHMPVEINVEAVDECIPENAFENIVDYVYAIWNSQPTRTFVPTLYLHDMQLKLLVFTQDKWYEVIIGPLCYSAILDSDFEDILIAMQKYWFIVTLSSHSFGHFCDVNNEIQYLDLIHDSNDWIMAKAHILNTAVDNTSAIEINKRIPHQIYARNRAAYLFDTNHSVYGRIVLKLSWTPVDRLPEGAVYDLLARTDVENIPKIYDCGLLKDNFFGHRLEYMVIEHCGIPIDKHFENIREQEDSSTKAKKEIEWILPQVASCLIQALGHGILHRDISLGNITISRGQVKVIDWGYAKILGTTDLDIDTIATRWHFDKQNVLANETEHDPLTGTWLYMSIQVLFGSRKRDIMDDLESLFYVFLDALWRLYSSPSDNYTSQDSRLGFQFHNKKTLAATRAGILGLKDTYSRFFGFDSRCQSIPEVLNDLYECLFYSDDRYIASILVHDPYYKRTIDKRLALKFLNEAAITALEKHQGLSNRGSVDFSDETNMQARVFYDPAIEDKVANYAAVNDINDTLLTPPSIQ</sequence>
<name>A0A2G5BH00_COERN</name>
<dbReference type="PANTHER" id="PTHR38248">
    <property type="entry name" value="FUNK1 6"/>
    <property type="match status" value="1"/>
</dbReference>
<dbReference type="AlphaFoldDB" id="A0A2G5BH00"/>
<dbReference type="SUPFAM" id="SSF56112">
    <property type="entry name" value="Protein kinase-like (PK-like)"/>
    <property type="match status" value="1"/>
</dbReference>
<dbReference type="InterPro" id="IPR011009">
    <property type="entry name" value="Kinase-like_dom_sf"/>
</dbReference>